<gene>
    <name evidence="1" type="ORF">N7505_007704</name>
</gene>
<proteinExistence type="predicted"/>
<reference evidence="1 2" key="1">
    <citation type="journal article" date="2023" name="IMA Fungus">
        <title>Comparative genomic study of the Penicillium genus elucidates a diverse pangenome and 15 lateral gene transfer events.</title>
        <authorList>
            <person name="Petersen C."/>
            <person name="Sorensen T."/>
            <person name="Nielsen M.R."/>
            <person name="Sondergaard T.E."/>
            <person name="Sorensen J.L."/>
            <person name="Fitzpatrick D.A."/>
            <person name="Frisvad J.C."/>
            <person name="Nielsen K.L."/>
        </authorList>
    </citation>
    <scope>NUCLEOTIDE SEQUENCE [LARGE SCALE GENOMIC DNA]</scope>
    <source>
        <strain evidence="1 2">IBT 3361</strain>
    </source>
</reference>
<protein>
    <submittedName>
        <fullName evidence="1">Uncharacterized protein</fullName>
    </submittedName>
</protein>
<name>A0ABQ8WEP8_PENCH</name>
<keyword evidence="2" id="KW-1185">Reference proteome</keyword>
<accession>A0ABQ8WEP8</accession>
<comment type="caution">
    <text evidence="1">The sequence shown here is derived from an EMBL/GenBank/DDBJ whole genome shotgun (WGS) entry which is preliminary data.</text>
</comment>
<sequence length="108" mass="11911">MDHRPRVIQGAASTNIVPRLDSAASVARSASYPAPAHGGSQKINEMKAANGQNENYQQQLKAASTELLDDHRVDIGSKAGRSILNVLMKTEQRLRKQRRAALHKKRLD</sequence>
<evidence type="ECO:0000313" key="2">
    <source>
        <dbReference type="Proteomes" id="UP001220256"/>
    </source>
</evidence>
<organism evidence="1 2">
    <name type="scientific">Penicillium chrysogenum</name>
    <name type="common">Penicillium notatum</name>
    <dbReference type="NCBI Taxonomy" id="5076"/>
    <lineage>
        <taxon>Eukaryota</taxon>
        <taxon>Fungi</taxon>
        <taxon>Dikarya</taxon>
        <taxon>Ascomycota</taxon>
        <taxon>Pezizomycotina</taxon>
        <taxon>Eurotiomycetes</taxon>
        <taxon>Eurotiomycetidae</taxon>
        <taxon>Eurotiales</taxon>
        <taxon>Aspergillaceae</taxon>
        <taxon>Penicillium</taxon>
        <taxon>Penicillium chrysogenum species complex</taxon>
    </lineage>
</organism>
<evidence type="ECO:0000313" key="1">
    <source>
        <dbReference type="EMBL" id="KAJ5264911.1"/>
    </source>
</evidence>
<dbReference type="EMBL" id="JAPVEB010000004">
    <property type="protein sequence ID" value="KAJ5264911.1"/>
    <property type="molecule type" value="Genomic_DNA"/>
</dbReference>
<dbReference type="Proteomes" id="UP001220256">
    <property type="component" value="Unassembled WGS sequence"/>
</dbReference>